<dbReference type="EMBL" id="HBIB01030129">
    <property type="protein sequence ID" value="CAE0257314.1"/>
    <property type="molecule type" value="Transcribed_RNA"/>
</dbReference>
<dbReference type="PANTHER" id="PTHR21324:SF2">
    <property type="entry name" value="EG:22E5.9 PROTEIN"/>
    <property type="match status" value="1"/>
</dbReference>
<keyword evidence="2 6" id="KW-0812">Transmembrane</keyword>
<evidence type="ECO:0000256" key="1">
    <source>
        <dbReference type="ARBA" id="ARBA00004127"/>
    </source>
</evidence>
<keyword evidence="3 6" id="KW-1133">Transmembrane helix</keyword>
<feature type="transmembrane region" description="Helical" evidence="6">
    <location>
        <begin position="59"/>
        <end position="79"/>
    </location>
</feature>
<feature type="region of interest" description="Disordered" evidence="5">
    <location>
        <begin position="317"/>
        <end position="408"/>
    </location>
</feature>
<evidence type="ECO:0000256" key="6">
    <source>
        <dbReference type="SAM" id="Phobius"/>
    </source>
</evidence>
<name>A0A7S3DGS6_9EUKA</name>
<evidence type="ECO:0000256" key="2">
    <source>
        <dbReference type="ARBA" id="ARBA00022692"/>
    </source>
</evidence>
<evidence type="ECO:0000256" key="4">
    <source>
        <dbReference type="ARBA" id="ARBA00023136"/>
    </source>
</evidence>
<feature type="region of interest" description="Disordered" evidence="5">
    <location>
        <begin position="243"/>
        <end position="279"/>
    </location>
</feature>
<evidence type="ECO:0000256" key="3">
    <source>
        <dbReference type="ARBA" id="ARBA00022989"/>
    </source>
</evidence>
<gene>
    <name evidence="8" type="ORF">PBIL07802_LOCUS19573</name>
</gene>
<evidence type="ECO:0000259" key="7">
    <source>
        <dbReference type="Pfam" id="PF10277"/>
    </source>
</evidence>
<accession>A0A7S3DGS6</accession>
<dbReference type="AlphaFoldDB" id="A0A7S3DGS6"/>
<organism evidence="8">
    <name type="scientific">Palpitomonas bilix</name>
    <dbReference type="NCBI Taxonomy" id="652834"/>
    <lineage>
        <taxon>Eukaryota</taxon>
        <taxon>Eukaryota incertae sedis</taxon>
    </lineage>
</organism>
<feature type="domain" description="CWH43-like N-terminal" evidence="7">
    <location>
        <begin position="14"/>
        <end position="232"/>
    </location>
</feature>
<feature type="compositionally biased region" description="Low complexity" evidence="5">
    <location>
        <begin position="372"/>
        <end position="389"/>
    </location>
</feature>
<sequence length="408" mass="43241">MPSTRSISVGHKLQWLPVIAAVTATTLIFVDYITAASLHHVPWWFPDITHCARYAPERYFFRAVMIPCCIGIAVVWMLVHDFSANSRNLWLSGKGLPRQSVRGCGQRRTWAMWLGVVGAVCLIIASSVLESDGSTLWVIHTVGASSFFALNLIGQLLTTIDFSKMHKDGCPGVGKASVRAKIAITSVQLSLAALDGLLAAVGAPSAWGNLMEWLLTFSIIAYNITYKLDFEQKLYADITLDVPSPSSRTQSSTPRAQPNGGARQVELSPLSPQQGSHSMAASVGYANTNGLYPQHVVLQPAGHLFYPAQSGYATSYLSSPQFQSHPPLHVHQQGQGGGSSQTAAASAMPPPTSAPAHSTATSPPVNPPPSLYPSAGALSSHSGSGQSTGYAAVPHTPSSGNRGYAQLA</sequence>
<evidence type="ECO:0000313" key="8">
    <source>
        <dbReference type="EMBL" id="CAE0257314.1"/>
    </source>
</evidence>
<dbReference type="InterPro" id="IPR050911">
    <property type="entry name" value="DRAM/TMEM150_Autophagy_Mod"/>
</dbReference>
<feature type="compositionally biased region" description="Low complexity" evidence="5">
    <location>
        <begin position="243"/>
        <end position="255"/>
    </location>
</feature>
<evidence type="ECO:0000256" key="5">
    <source>
        <dbReference type="SAM" id="MobiDB-lite"/>
    </source>
</evidence>
<proteinExistence type="predicted"/>
<reference evidence="8" key="1">
    <citation type="submission" date="2021-01" db="EMBL/GenBank/DDBJ databases">
        <authorList>
            <person name="Corre E."/>
            <person name="Pelletier E."/>
            <person name="Niang G."/>
            <person name="Scheremetjew M."/>
            <person name="Finn R."/>
            <person name="Kale V."/>
            <person name="Holt S."/>
            <person name="Cochrane G."/>
            <person name="Meng A."/>
            <person name="Brown T."/>
            <person name="Cohen L."/>
        </authorList>
    </citation>
    <scope>NUCLEOTIDE SEQUENCE</scope>
    <source>
        <strain evidence="8">NIES-2562</strain>
    </source>
</reference>
<protein>
    <recommendedName>
        <fullName evidence="7">CWH43-like N-terminal domain-containing protein</fullName>
    </recommendedName>
</protein>
<feature type="transmembrane region" description="Helical" evidence="6">
    <location>
        <begin position="135"/>
        <end position="157"/>
    </location>
</feature>
<feature type="transmembrane region" description="Helical" evidence="6">
    <location>
        <begin position="15"/>
        <end position="39"/>
    </location>
</feature>
<dbReference type="PANTHER" id="PTHR21324">
    <property type="entry name" value="FASTING-INDUCIBLE INTEGRAL MEMBRANE PROTEIN TM6P1-RELATED"/>
    <property type="match status" value="1"/>
</dbReference>
<keyword evidence="4 6" id="KW-0472">Membrane</keyword>
<feature type="compositionally biased region" description="Polar residues" evidence="5">
    <location>
        <begin position="270"/>
        <end position="279"/>
    </location>
</feature>
<feature type="compositionally biased region" description="Low complexity" evidence="5">
    <location>
        <begin position="354"/>
        <end position="363"/>
    </location>
</feature>
<dbReference type="InterPro" id="IPR019402">
    <property type="entry name" value="CWH43_N"/>
</dbReference>
<dbReference type="Pfam" id="PF10277">
    <property type="entry name" value="Frag1"/>
    <property type="match status" value="1"/>
</dbReference>
<comment type="subcellular location">
    <subcellularLocation>
        <location evidence="1">Endomembrane system</location>
        <topology evidence="1">Multi-pass membrane protein</topology>
    </subcellularLocation>
</comment>
<dbReference type="GO" id="GO:0012505">
    <property type="term" value="C:endomembrane system"/>
    <property type="evidence" value="ECO:0007669"/>
    <property type="project" value="UniProtKB-SubCell"/>
</dbReference>
<feature type="transmembrane region" description="Helical" evidence="6">
    <location>
        <begin position="110"/>
        <end position="129"/>
    </location>
</feature>